<organism evidence="1 2">
    <name type="scientific">Pseudofrankia asymbiotica</name>
    <dbReference type="NCBI Taxonomy" id="1834516"/>
    <lineage>
        <taxon>Bacteria</taxon>
        <taxon>Bacillati</taxon>
        <taxon>Actinomycetota</taxon>
        <taxon>Actinomycetes</taxon>
        <taxon>Frankiales</taxon>
        <taxon>Frankiaceae</taxon>
        <taxon>Pseudofrankia</taxon>
    </lineage>
</organism>
<dbReference type="RefSeq" id="WP_241835424.1">
    <property type="nucleotide sequence ID" value="NZ_MOMC01000098.1"/>
</dbReference>
<sequence length="81" mass="9085">MAELFEQVAGQVAILGTRGAWLRDRLLLAIDGFEVDVADTKENAVEFGYAWEKEGRSVFPSPRRRPPPRAAAKLLVSNWPF</sequence>
<keyword evidence="2" id="KW-1185">Reference proteome</keyword>
<comment type="caution">
    <text evidence="1">The sequence shown here is derived from an EMBL/GenBank/DDBJ whole genome shotgun (WGS) entry which is preliminary data.</text>
</comment>
<proteinExistence type="predicted"/>
<name>A0A1V2I0Q1_9ACTN</name>
<protein>
    <submittedName>
        <fullName evidence="1">Uncharacterized protein</fullName>
    </submittedName>
</protein>
<evidence type="ECO:0000313" key="2">
    <source>
        <dbReference type="Proteomes" id="UP000188929"/>
    </source>
</evidence>
<gene>
    <name evidence="1" type="ORF">BL253_34670</name>
</gene>
<reference evidence="2" key="1">
    <citation type="submission" date="2016-10" db="EMBL/GenBank/DDBJ databases">
        <title>Frankia sp. NRRL B-16386 Genome sequencing.</title>
        <authorList>
            <person name="Ghodhbane-Gtari F."/>
            <person name="Swanson E."/>
            <person name="Gueddou A."/>
            <person name="Hezbri K."/>
            <person name="Ktari K."/>
            <person name="Nouioui I."/>
            <person name="Morris K."/>
            <person name="Simpson S."/>
            <person name="Abebe-Akele F."/>
            <person name="Thomas K."/>
            <person name="Gtari M."/>
            <person name="Tisa L.S."/>
        </authorList>
    </citation>
    <scope>NUCLEOTIDE SEQUENCE [LARGE SCALE GENOMIC DNA]</scope>
    <source>
        <strain evidence="2">NRRL B-16386</strain>
    </source>
</reference>
<dbReference type="EMBL" id="MOMC01000098">
    <property type="protein sequence ID" value="ONH22796.1"/>
    <property type="molecule type" value="Genomic_DNA"/>
</dbReference>
<dbReference type="Proteomes" id="UP000188929">
    <property type="component" value="Unassembled WGS sequence"/>
</dbReference>
<evidence type="ECO:0000313" key="1">
    <source>
        <dbReference type="EMBL" id="ONH22796.1"/>
    </source>
</evidence>
<dbReference type="AlphaFoldDB" id="A0A1V2I0Q1"/>
<accession>A0A1V2I0Q1</accession>